<feature type="compositionally biased region" description="Polar residues" evidence="1">
    <location>
        <begin position="287"/>
        <end position="298"/>
    </location>
</feature>
<comment type="caution">
    <text evidence="3">The sequence shown here is derived from an EMBL/GenBank/DDBJ whole genome shotgun (WGS) entry which is preliminary data.</text>
</comment>
<protein>
    <recommendedName>
        <fullName evidence="2">PCI domain-containing protein</fullName>
    </recommendedName>
</protein>
<keyword evidence="4" id="KW-1185">Reference proteome</keyword>
<accession>A0A8J4VBB1</accession>
<dbReference type="GO" id="GO:0005737">
    <property type="term" value="C:cytoplasm"/>
    <property type="evidence" value="ECO:0007669"/>
    <property type="project" value="TreeGrafter"/>
</dbReference>
<dbReference type="InterPro" id="IPR005062">
    <property type="entry name" value="SAC3/GANP/THP3_conserved"/>
</dbReference>
<dbReference type="OrthoDB" id="21502at2759"/>
<dbReference type="GO" id="GO:0006406">
    <property type="term" value="P:mRNA export from nucleus"/>
    <property type="evidence" value="ECO:0007669"/>
    <property type="project" value="TreeGrafter"/>
</dbReference>
<name>A0A8J4VBB1_9ROSI</name>
<evidence type="ECO:0000313" key="3">
    <source>
        <dbReference type="EMBL" id="KAF3944399.1"/>
    </source>
</evidence>
<dbReference type="Proteomes" id="UP000737018">
    <property type="component" value="Unassembled WGS sequence"/>
</dbReference>
<evidence type="ECO:0000259" key="2">
    <source>
        <dbReference type="PROSITE" id="PS50250"/>
    </source>
</evidence>
<feature type="region of interest" description="Disordered" evidence="1">
    <location>
        <begin position="162"/>
        <end position="215"/>
    </location>
</feature>
<dbReference type="PANTHER" id="PTHR12436">
    <property type="entry name" value="80 KDA MCM3-ASSOCIATED PROTEIN"/>
    <property type="match status" value="1"/>
</dbReference>
<dbReference type="PROSITE" id="PS50250">
    <property type="entry name" value="PCI"/>
    <property type="match status" value="1"/>
</dbReference>
<dbReference type="PANTHER" id="PTHR12436:SF17">
    <property type="entry name" value="SAC3 FAMILY PROTEIN B"/>
    <property type="match status" value="1"/>
</dbReference>
<feature type="compositionally biased region" description="Low complexity" evidence="1">
    <location>
        <begin position="31"/>
        <end position="59"/>
    </location>
</feature>
<organism evidence="3 4">
    <name type="scientific">Castanea mollissima</name>
    <name type="common">Chinese chestnut</name>
    <dbReference type="NCBI Taxonomy" id="60419"/>
    <lineage>
        <taxon>Eukaryota</taxon>
        <taxon>Viridiplantae</taxon>
        <taxon>Streptophyta</taxon>
        <taxon>Embryophyta</taxon>
        <taxon>Tracheophyta</taxon>
        <taxon>Spermatophyta</taxon>
        <taxon>Magnoliopsida</taxon>
        <taxon>eudicotyledons</taxon>
        <taxon>Gunneridae</taxon>
        <taxon>Pentapetalae</taxon>
        <taxon>rosids</taxon>
        <taxon>fabids</taxon>
        <taxon>Fagales</taxon>
        <taxon>Fagaceae</taxon>
        <taxon>Castanea</taxon>
    </lineage>
</organism>
<feature type="region of interest" description="Disordered" evidence="1">
    <location>
        <begin position="315"/>
        <end position="355"/>
    </location>
</feature>
<gene>
    <name evidence="3" type="ORF">CMV_029131</name>
</gene>
<dbReference type="InterPro" id="IPR045107">
    <property type="entry name" value="SAC3/GANP/THP3"/>
</dbReference>
<dbReference type="Pfam" id="PF03399">
    <property type="entry name" value="SAC3_GANP"/>
    <property type="match status" value="1"/>
</dbReference>
<evidence type="ECO:0000313" key="4">
    <source>
        <dbReference type="Proteomes" id="UP000737018"/>
    </source>
</evidence>
<dbReference type="InterPro" id="IPR000717">
    <property type="entry name" value="PCI_dom"/>
</dbReference>
<dbReference type="GO" id="GO:0070390">
    <property type="term" value="C:transcription export complex 2"/>
    <property type="evidence" value="ECO:0007669"/>
    <property type="project" value="TreeGrafter"/>
</dbReference>
<dbReference type="FunFam" id="1.25.40.990:FF:000004">
    <property type="entry name" value="Putative peptidase C48 domain family protein"/>
    <property type="match status" value="1"/>
</dbReference>
<sequence>MMQQLEEEEERRKRYPGFTKASGPSGPPQSPSLSLLPNASTSAPLLRSPTPRPRGPGTSIGVQRSPPLAFERAGPAVRPTYQNSSGIRRGPEAAESRPLAFESTRFAANPPYSSAGVHRLMESPPSWGDRQGSLSKDYEAQIHQRSSASLLASRNYGTNVTARVARSQNPERTKSPPSLHPNSDIAGYSGQPVHGRPASFSTPLDNRPRSPVNYADLLDHQDQPSVSPYLGSDASARSFTTDTGGVQVLKRTRSPPLQSGSDVLQDNLHFAQSGSKRPSISPPMLGTRSNFVSTSDSQIHQRFSPSAINPISEVAATKLTSSPAPKRTRSPPLLSSDQVFPDYSDSTQDDTEREMQAKAKRLARFKVELNANVQGSPDFADQKANKHEQSMVERQKYVGNHPPELAGDFINGHVSSDYDASEPSTIITGSCPDMCPESERAERERKGDLDQFERLDGDRNQTSKSLAVKKYTRTAEREAGLIRPMPILQKTIDYLLNLLDQPYNDKFLGIYNFLWDRMRAIRMDLRMQHIFNQGAIVMLEQMIRLHIIAMHELCEHTKGEGFSEGFDAHLNIEQMNKTSVELFQLYDDHRKRGINVPTEKEFRGYYALLKLDKHPGYKVEPAELSLDLAKMTPEIRQTPEVLFARDVARACRTVNFIAFFRLARRASYLQACLIHAHFAKLRTQALASLHSGLQNNQGLPVTHVAKWLAMEDEDIESLLQYHGFSIKVFEEPYMMKEGPFLNLDKDYPTKCSELVHIKRVKNGS</sequence>
<proteinExistence type="predicted"/>
<feature type="domain" description="PCI" evidence="2">
    <location>
        <begin position="571"/>
        <end position="759"/>
    </location>
</feature>
<evidence type="ECO:0000256" key="1">
    <source>
        <dbReference type="SAM" id="MobiDB-lite"/>
    </source>
</evidence>
<dbReference type="Gene3D" id="1.25.40.990">
    <property type="match status" value="1"/>
</dbReference>
<dbReference type="AlphaFoldDB" id="A0A8J4VBB1"/>
<feature type="region of interest" description="Disordered" evidence="1">
    <location>
        <begin position="1"/>
        <end position="102"/>
    </location>
</feature>
<dbReference type="EMBL" id="JRKL02012622">
    <property type="protein sequence ID" value="KAF3944399.1"/>
    <property type="molecule type" value="Genomic_DNA"/>
</dbReference>
<reference evidence="3" key="1">
    <citation type="submission" date="2020-03" db="EMBL/GenBank/DDBJ databases">
        <title>Castanea mollissima Vanexum genome sequencing.</title>
        <authorList>
            <person name="Staton M."/>
        </authorList>
    </citation>
    <scope>NUCLEOTIDE SEQUENCE</scope>
    <source>
        <tissue evidence="3">Leaf</tissue>
    </source>
</reference>
<feature type="region of interest" description="Disordered" evidence="1">
    <location>
        <begin position="271"/>
        <end position="298"/>
    </location>
</feature>